<dbReference type="OrthoDB" id="63989at2759"/>
<sequence>QDLLAIARTTLSSKVLSQQRDYFANLAVDAVLRMQGSTDLTHIQIIKKAGGKLSDSYLDEGFILDKRFGVNQPKRIENARILVANTAMDTDKIKIFGARVKVESTGKLAELEKAEREKMKAKVDRIKAHGINCFVNRQLIYNWPEQLFSDAGICSIEHADFDGVERLALVTGGEITSTFDHPENVKLGHCDLIEEVIIGEDTLIKFSGVAAGKACTVVLRGATEQLLDEAERSLHDALAVLSQTVKEPKTTLGGGCAEMLMAKAVDQASQNVAGKKAIAVDSFAKALRQLPTILADNAGFDSSDLVARLRKAVYSGMTSSGLDLMTPGGGVADMRELGVIESYKLKRAVVSSASEAAELLLRVDNIIRSAPRRAAASLSTTLVALLFIIPLLATAQQQQTSQQNGIYRSPPEEPLLERARTHKRSQLAQLREQTTRQHFRDTATHISTIERALATIAPAGLNQAVEAPRAPPAKSARSSGGLSSRHPARSLQDWEVEDFVLLATVDGKIYARDRKTGAARWEFGADRPLVETTYHRQNHSEDGRHDDDFLWIVEPSQDGSLYVYTPGPNAGLQKLGLSVRQLVEELSPHAGEDPPVVYTAEKKNTLYTVDARSGKILKTFSSAGTSSINNQTCKPANRLDSLEDNECESTDTLTLGRTEYTVNIQDRTTGESICTIRYFEWVPNNRDKDLQSQYIDSMDNKYVYSKFDGSFFAMDHSNGNGLSIQHPEKPDYWSRLSSPVARVYDVARPPIDDTSDASLVILLQPGGPTTIGEPDIDDIFVNCTESGSWYAMSNHNYPTVTNGAARAKVYNDDWGDNAFSWRAPASHKSRLVGVHSLAMHSGGRQDIPRIDAGGDHLYVPVVEDVSHVDAMPHVPSVKTSLFSTSELSRWFVVVFLALLFYTVKGKPSEWLSLLRPKAVTIPQIDSIVASEAAAQLTVPMNLDVEPSPTNLGVLPEPKAVHFADIQTESEDAIPQINDQSDLSQLGPGTDDNTASVPEQPSPDAKSPGEVDNESALDEAEPPNETTAEKKKRKRGQRGGKKAREQREQQGKKSLKTEELDQDVGRVIQINMEKPLQPNETTTNGFGPVDTSKPIQINSLSITDRILGSGSGGTYVFEGTFEGRVVAVKRMLPQNYELASQEVSLLQQSDDHQNVIRYYCQQKDQHFLYIAVELCQASLWDLFNDDLGSNLATVKQNIEQDVPRALYQLAAGLNHLHSLRIIHRDIKPQNILIAYPKKNQKGARLVISDFGLCKTLPDNGSTLLGTTGNAGTCGWKAPELISMPKDVDGRSNSDSASRESSISESNGASQGGVKRAVDIFSLGCVFYYVMTDGAHPFDDGEGWMAMREFNIKKNKRDLSKLPQGDDTEEPLHLVSWMLEPRPEHRPSAVQVMQHPFFWSAERRLNFLCDASDHWERECREPPSAHLNELERIAYEQRVFGSDFLAKLDRKFIDTLGKQRKYTGSRMLDLLRALRNKKNHYEDSPDLANPRTWPYPELPLAPGSLLDCHSYRNWVDVAARRSELPYTTEGLNSCGYVAGAYWVDVEDLMRWNPSLGEDRYACKLEPGFMYCVVKDEPPERQ</sequence>
<keyword evidence="12" id="KW-1133">Transmembrane helix</keyword>
<dbReference type="CDD" id="cd09769">
    <property type="entry name" value="Luminal_IRE1"/>
    <property type="match status" value="1"/>
</dbReference>
<dbReference type="Pfam" id="PF00118">
    <property type="entry name" value="Cpn60_TCP1"/>
    <property type="match status" value="1"/>
</dbReference>
<keyword evidence="5" id="KW-0723">Serine/threonine-protein kinase</keyword>
<evidence type="ECO:0000256" key="4">
    <source>
        <dbReference type="ARBA" id="ARBA00022490"/>
    </source>
</evidence>
<feature type="compositionally biased region" description="Basic and acidic residues" evidence="16">
    <location>
        <begin position="1041"/>
        <end position="1058"/>
    </location>
</feature>
<name>A0A4U0WJ73_9PEZI</name>
<keyword evidence="20" id="KW-1185">Reference proteome</keyword>
<evidence type="ECO:0000259" key="17">
    <source>
        <dbReference type="PROSITE" id="PS50011"/>
    </source>
</evidence>
<comment type="catalytic activity">
    <reaction evidence="15">
        <text>L-seryl-[protein] + ATP = O-phospho-L-seryl-[protein] + ADP + H(+)</text>
        <dbReference type="Rhea" id="RHEA:17989"/>
        <dbReference type="Rhea" id="RHEA-COMP:9863"/>
        <dbReference type="Rhea" id="RHEA-COMP:11604"/>
        <dbReference type="ChEBI" id="CHEBI:15378"/>
        <dbReference type="ChEBI" id="CHEBI:29999"/>
        <dbReference type="ChEBI" id="CHEBI:30616"/>
        <dbReference type="ChEBI" id="CHEBI:83421"/>
        <dbReference type="ChEBI" id="CHEBI:456216"/>
        <dbReference type="EC" id="2.7.11.1"/>
    </reaction>
    <physiologicalReaction direction="left-to-right" evidence="15">
        <dbReference type="Rhea" id="RHEA:17990"/>
    </physiologicalReaction>
</comment>
<dbReference type="NCBIfam" id="TIGR02341">
    <property type="entry name" value="chap_CCT_beta"/>
    <property type="match status" value="1"/>
</dbReference>
<dbReference type="GO" id="GO:0051082">
    <property type="term" value="F:unfolded protein binding"/>
    <property type="evidence" value="ECO:0007669"/>
    <property type="project" value="InterPro"/>
</dbReference>
<dbReference type="InterPro" id="IPR027409">
    <property type="entry name" value="GroEL-like_apical_dom_sf"/>
</dbReference>
<comment type="caution">
    <text evidence="19">The sequence shown here is derived from an EMBL/GenBank/DDBJ whole genome shotgun (WGS) entry which is preliminary data.</text>
</comment>
<feature type="region of interest" description="Disordered" evidence="16">
    <location>
        <begin position="1283"/>
        <end position="1308"/>
    </location>
</feature>
<organism evidence="19 20">
    <name type="scientific">Cryomyces minteri</name>
    <dbReference type="NCBI Taxonomy" id="331657"/>
    <lineage>
        <taxon>Eukaryota</taxon>
        <taxon>Fungi</taxon>
        <taxon>Dikarya</taxon>
        <taxon>Ascomycota</taxon>
        <taxon>Pezizomycotina</taxon>
        <taxon>Dothideomycetes</taxon>
        <taxon>Dothideomycetes incertae sedis</taxon>
        <taxon>Cryomyces</taxon>
    </lineage>
</organism>
<dbReference type="PROSITE" id="PS51392">
    <property type="entry name" value="KEN"/>
    <property type="match status" value="1"/>
</dbReference>
<dbReference type="SMART" id="SM00564">
    <property type="entry name" value="PQQ"/>
    <property type="match status" value="2"/>
</dbReference>
<protein>
    <recommendedName>
        <fullName evidence="3">non-specific serine/threonine protein kinase</fullName>
        <ecNumber evidence="3">2.7.11.1</ecNumber>
    </recommendedName>
</protein>
<evidence type="ECO:0000313" key="19">
    <source>
        <dbReference type="EMBL" id="TKA63090.1"/>
    </source>
</evidence>
<dbReference type="PANTHER" id="PTHR13954">
    <property type="entry name" value="IRE1-RELATED"/>
    <property type="match status" value="1"/>
</dbReference>
<keyword evidence="11" id="KW-0067">ATP-binding</keyword>
<reference evidence="19 20" key="1">
    <citation type="submission" date="2017-03" db="EMBL/GenBank/DDBJ databases">
        <title>Genomes of endolithic fungi from Antarctica.</title>
        <authorList>
            <person name="Coleine C."/>
            <person name="Masonjones S."/>
            <person name="Stajich J.E."/>
        </authorList>
    </citation>
    <scope>NUCLEOTIDE SEQUENCE [LARGE SCALE GENOMIC DNA]</scope>
    <source>
        <strain evidence="19 20">CCFEE 5187</strain>
    </source>
</reference>
<dbReference type="GO" id="GO:0006457">
    <property type="term" value="P:protein folding"/>
    <property type="evidence" value="ECO:0007669"/>
    <property type="project" value="InterPro"/>
</dbReference>
<dbReference type="GO" id="GO:0006397">
    <property type="term" value="P:mRNA processing"/>
    <property type="evidence" value="ECO:0007669"/>
    <property type="project" value="InterPro"/>
</dbReference>
<keyword evidence="13" id="KW-0472">Membrane</keyword>
<dbReference type="GO" id="GO:0070059">
    <property type="term" value="P:intrinsic apoptotic signaling pathway in response to endoplasmic reticulum stress"/>
    <property type="evidence" value="ECO:0007669"/>
    <property type="project" value="TreeGrafter"/>
</dbReference>
<dbReference type="InterPro" id="IPR027413">
    <property type="entry name" value="GROEL-like_equatorial_sf"/>
</dbReference>
<dbReference type="Gene3D" id="3.30.200.20">
    <property type="entry name" value="Phosphorylase Kinase, domain 1"/>
    <property type="match status" value="1"/>
</dbReference>
<dbReference type="EMBL" id="NAJN01001453">
    <property type="protein sequence ID" value="TKA63090.1"/>
    <property type="molecule type" value="Genomic_DNA"/>
</dbReference>
<evidence type="ECO:0000256" key="3">
    <source>
        <dbReference type="ARBA" id="ARBA00012513"/>
    </source>
</evidence>
<dbReference type="Gene3D" id="3.50.7.10">
    <property type="entry name" value="GroEL"/>
    <property type="match status" value="1"/>
</dbReference>
<feature type="compositionally biased region" description="Low complexity" evidence="16">
    <location>
        <begin position="1291"/>
        <end position="1307"/>
    </location>
</feature>
<gene>
    <name evidence="19" type="ORF">B0A49_11009</name>
</gene>
<dbReference type="Gene3D" id="1.20.1440.180">
    <property type="entry name" value="KEN domain"/>
    <property type="match status" value="1"/>
</dbReference>
<evidence type="ECO:0000256" key="7">
    <source>
        <dbReference type="ARBA" id="ARBA00022692"/>
    </source>
</evidence>
<dbReference type="InterPro" id="IPR012716">
    <property type="entry name" value="Chap_CCT_beta"/>
</dbReference>
<dbReference type="InterPro" id="IPR045133">
    <property type="entry name" value="IRE1/2-like"/>
</dbReference>
<evidence type="ECO:0000256" key="5">
    <source>
        <dbReference type="ARBA" id="ARBA00022527"/>
    </source>
</evidence>
<feature type="compositionally biased region" description="Basic residues" evidence="16">
    <location>
        <begin position="1029"/>
        <end position="1040"/>
    </location>
</feature>
<dbReference type="SUPFAM" id="SSF48592">
    <property type="entry name" value="GroEL equatorial domain-like"/>
    <property type="match status" value="1"/>
</dbReference>
<evidence type="ECO:0000256" key="12">
    <source>
        <dbReference type="ARBA" id="ARBA00022989"/>
    </source>
</evidence>
<accession>A0A4U0WJ73</accession>
<feature type="region of interest" description="Disordered" evidence="16">
    <location>
        <begin position="970"/>
        <end position="1063"/>
    </location>
</feature>
<evidence type="ECO:0000256" key="8">
    <source>
        <dbReference type="ARBA" id="ARBA00022729"/>
    </source>
</evidence>
<feature type="domain" description="Protein kinase" evidence="17">
    <location>
        <begin position="1100"/>
        <end position="1396"/>
    </location>
</feature>
<evidence type="ECO:0000256" key="15">
    <source>
        <dbReference type="ARBA" id="ARBA00048977"/>
    </source>
</evidence>
<feature type="domain" description="KEN" evidence="18">
    <location>
        <begin position="1399"/>
        <end position="1527"/>
    </location>
</feature>
<evidence type="ECO:0000256" key="11">
    <source>
        <dbReference type="ARBA" id="ARBA00022840"/>
    </source>
</evidence>
<dbReference type="GO" id="GO:0036498">
    <property type="term" value="P:IRE1-mediated unfolded protein response"/>
    <property type="evidence" value="ECO:0007669"/>
    <property type="project" value="UniProtKB-ARBA"/>
</dbReference>
<dbReference type="InterPro" id="IPR011009">
    <property type="entry name" value="Kinase-like_dom_sf"/>
</dbReference>
<evidence type="ECO:0000313" key="20">
    <source>
        <dbReference type="Proteomes" id="UP000308768"/>
    </source>
</evidence>
<dbReference type="EC" id="2.7.11.1" evidence="3"/>
<dbReference type="InterPro" id="IPR002423">
    <property type="entry name" value="Cpn60/GroEL/TCP-1"/>
</dbReference>
<dbReference type="GO" id="GO:0004521">
    <property type="term" value="F:RNA endonuclease activity"/>
    <property type="evidence" value="ECO:0007669"/>
    <property type="project" value="InterPro"/>
</dbReference>
<keyword evidence="9" id="KW-0547">Nucleotide-binding</keyword>
<keyword evidence="10" id="KW-0418">Kinase</keyword>
<dbReference type="FunFam" id="3.50.7.10:FF:000002">
    <property type="entry name" value="T-complex protein 1 subunit beta"/>
    <property type="match status" value="1"/>
</dbReference>
<feature type="non-terminal residue" evidence="19">
    <location>
        <position position="1"/>
    </location>
</feature>
<dbReference type="GO" id="GO:0005832">
    <property type="term" value="C:chaperonin-containing T-complex"/>
    <property type="evidence" value="ECO:0007669"/>
    <property type="project" value="InterPro"/>
</dbReference>
<keyword evidence="6" id="KW-0808">Transferase</keyword>
<evidence type="ECO:0000256" key="14">
    <source>
        <dbReference type="ARBA" id="ARBA00048659"/>
    </source>
</evidence>
<dbReference type="InterPro" id="IPR000719">
    <property type="entry name" value="Prot_kinase_dom"/>
</dbReference>
<dbReference type="Gene3D" id="2.130.10.10">
    <property type="entry name" value="YVTN repeat-like/Quinoprotein amine dehydrogenase"/>
    <property type="match status" value="1"/>
</dbReference>
<dbReference type="InterPro" id="IPR027410">
    <property type="entry name" value="TCP-1-like_intermed_sf"/>
</dbReference>
<comment type="catalytic activity">
    <reaction evidence="14">
        <text>L-threonyl-[protein] + ATP = O-phospho-L-threonyl-[protein] + ADP + H(+)</text>
        <dbReference type="Rhea" id="RHEA:46608"/>
        <dbReference type="Rhea" id="RHEA-COMP:11060"/>
        <dbReference type="Rhea" id="RHEA-COMP:11605"/>
        <dbReference type="ChEBI" id="CHEBI:15378"/>
        <dbReference type="ChEBI" id="CHEBI:30013"/>
        <dbReference type="ChEBI" id="CHEBI:30616"/>
        <dbReference type="ChEBI" id="CHEBI:61977"/>
        <dbReference type="ChEBI" id="CHEBI:456216"/>
        <dbReference type="EC" id="2.7.11.1"/>
    </reaction>
    <physiologicalReaction direction="left-to-right" evidence="14">
        <dbReference type="Rhea" id="RHEA:46609"/>
    </physiologicalReaction>
</comment>
<evidence type="ECO:0000259" key="18">
    <source>
        <dbReference type="PROSITE" id="PS51392"/>
    </source>
</evidence>
<feature type="region of interest" description="Disordered" evidence="16">
    <location>
        <begin position="465"/>
        <end position="488"/>
    </location>
</feature>
<evidence type="ECO:0000256" key="2">
    <source>
        <dbReference type="ARBA" id="ARBA00004496"/>
    </source>
</evidence>
<dbReference type="SUPFAM" id="SSF52029">
    <property type="entry name" value="GroEL apical domain-like"/>
    <property type="match status" value="1"/>
</dbReference>
<dbReference type="SUPFAM" id="SSF56112">
    <property type="entry name" value="Protein kinase-like (PK-like)"/>
    <property type="match status" value="1"/>
</dbReference>
<dbReference type="InterPro" id="IPR010513">
    <property type="entry name" value="KEN_dom"/>
</dbReference>
<dbReference type="GO" id="GO:0016887">
    <property type="term" value="F:ATP hydrolysis activity"/>
    <property type="evidence" value="ECO:0007669"/>
    <property type="project" value="InterPro"/>
</dbReference>
<dbReference type="GO" id="GO:0005524">
    <property type="term" value="F:ATP binding"/>
    <property type="evidence" value="ECO:0007669"/>
    <property type="project" value="UniProtKB-KW"/>
</dbReference>
<dbReference type="PROSITE" id="PS00108">
    <property type="entry name" value="PROTEIN_KINASE_ST"/>
    <property type="match status" value="1"/>
</dbReference>
<dbReference type="Pfam" id="PF06479">
    <property type="entry name" value="Ribonuc_2-5A"/>
    <property type="match status" value="1"/>
</dbReference>
<dbReference type="SMART" id="SM00220">
    <property type="entry name" value="S_TKc"/>
    <property type="match status" value="1"/>
</dbReference>
<dbReference type="FunFam" id="3.30.200.20:FF:000077">
    <property type="entry name" value="Putative Serine/threonine-protein kinase/endoribonuclease IRE1"/>
    <property type="match status" value="1"/>
</dbReference>
<dbReference type="Gene3D" id="3.30.260.10">
    <property type="entry name" value="TCP-1-like chaperonin intermediate domain"/>
    <property type="match status" value="1"/>
</dbReference>
<proteinExistence type="predicted"/>
<dbReference type="STRING" id="331657.A0A4U0WJ73"/>
<dbReference type="SUPFAM" id="SSF50998">
    <property type="entry name" value="Quinoprotein alcohol dehydrogenase-like"/>
    <property type="match status" value="1"/>
</dbReference>
<dbReference type="GO" id="GO:1990604">
    <property type="term" value="C:IRE1-TRAF2-ASK1 complex"/>
    <property type="evidence" value="ECO:0007669"/>
    <property type="project" value="TreeGrafter"/>
</dbReference>
<evidence type="ECO:0000256" key="10">
    <source>
        <dbReference type="ARBA" id="ARBA00022777"/>
    </source>
</evidence>
<dbReference type="PANTHER" id="PTHR13954:SF6">
    <property type="entry name" value="NON-SPECIFIC SERINE_THREONINE PROTEIN KINASE"/>
    <property type="match status" value="1"/>
</dbReference>
<dbReference type="InterPro" id="IPR018391">
    <property type="entry name" value="PQQ_b-propeller_rpt"/>
</dbReference>
<dbReference type="InterPro" id="IPR015943">
    <property type="entry name" value="WD40/YVTN_repeat-like_dom_sf"/>
</dbReference>
<feature type="compositionally biased region" description="Acidic residues" evidence="16">
    <location>
        <begin position="1010"/>
        <end position="1021"/>
    </location>
</feature>
<dbReference type="Proteomes" id="UP000308768">
    <property type="component" value="Unassembled WGS sequence"/>
</dbReference>
<evidence type="ECO:0000256" key="13">
    <source>
        <dbReference type="ARBA" id="ARBA00023136"/>
    </source>
</evidence>
<dbReference type="InterPro" id="IPR038357">
    <property type="entry name" value="KEN_sf"/>
</dbReference>
<comment type="subcellular location">
    <subcellularLocation>
        <location evidence="2">Cytoplasm</location>
    </subcellularLocation>
    <subcellularLocation>
        <location evidence="1">Membrane</location>
        <topology evidence="1">Single-pass type I membrane protein</topology>
    </subcellularLocation>
</comment>
<dbReference type="Gene3D" id="1.10.510.10">
    <property type="entry name" value="Transferase(Phosphotransferase) domain 1"/>
    <property type="match status" value="1"/>
</dbReference>
<dbReference type="InterPro" id="IPR008271">
    <property type="entry name" value="Ser/Thr_kinase_AS"/>
</dbReference>
<evidence type="ECO:0000256" key="9">
    <source>
        <dbReference type="ARBA" id="ARBA00022741"/>
    </source>
</evidence>
<dbReference type="PROSITE" id="PS50011">
    <property type="entry name" value="PROTEIN_KINASE_DOM"/>
    <property type="match status" value="1"/>
</dbReference>
<keyword evidence="4" id="KW-0963">Cytoplasm</keyword>
<dbReference type="Gene3D" id="1.10.560.10">
    <property type="entry name" value="GroEL-like equatorial domain"/>
    <property type="match status" value="1"/>
</dbReference>
<dbReference type="InterPro" id="IPR011047">
    <property type="entry name" value="Quinoprotein_ADH-like_sf"/>
</dbReference>
<evidence type="ECO:0000256" key="6">
    <source>
        <dbReference type="ARBA" id="ARBA00022679"/>
    </source>
</evidence>
<keyword evidence="7" id="KW-0812">Transmembrane</keyword>
<evidence type="ECO:0000256" key="16">
    <source>
        <dbReference type="SAM" id="MobiDB-lite"/>
    </source>
</evidence>
<dbReference type="GO" id="GO:0004674">
    <property type="term" value="F:protein serine/threonine kinase activity"/>
    <property type="evidence" value="ECO:0007669"/>
    <property type="project" value="UniProtKB-KW"/>
</dbReference>
<evidence type="ECO:0000256" key="1">
    <source>
        <dbReference type="ARBA" id="ARBA00004479"/>
    </source>
</evidence>
<keyword evidence="8" id="KW-0732">Signal</keyword>
<dbReference type="Pfam" id="PF00069">
    <property type="entry name" value="Pkinase"/>
    <property type="match status" value="1"/>
</dbReference>